<dbReference type="PANTHER" id="PTHR38831:SF2">
    <property type="entry name" value="TYPE II SECRETION SYSTEM PROTEIN K"/>
    <property type="match status" value="1"/>
</dbReference>
<evidence type="ECO:0000256" key="1">
    <source>
        <dbReference type="ARBA" id="ARBA00004533"/>
    </source>
</evidence>
<name>A0ABM7Q3K2_9GAMM</name>
<dbReference type="PANTHER" id="PTHR38831">
    <property type="entry name" value="TYPE II SECRETION SYSTEM PROTEIN K"/>
    <property type="match status" value="1"/>
</dbReference>
<feature type="domain" description="T2SS protein K first SAM-like" evidence="13">
    <location>
        <begin position="105"/>
        <end position="196"/>
    </location>
</feature>
<evidence type="ECO:0000256" key="5">
    <source>
        <dbReference type="ARBA" id="ARBA00022519"/>
    </source>
</evidence>
<dbReference type="InterPro" id="IPR049031">
    <property type="entry name" value="T2SSK_SAM-like_1st"/>
</dbReference>
<evidence type="ECO:0000256" key="6">
    <source>
        <dbReference type="ARBA" id="ARBA00022692"/>
    </source>
</evidence>
<evidence type="ECO:0000256" key="10">
    <source>
        <dbReference type="PIRNR" id="PIRNR002786"/>
    </source>
</evidence>
<evidence type="ECO:0000256" key="2">
    <source>
        <dbReference type="ARBA" id="ARBA00007246"/>
    </source>
</evidence>
<keyword evidence="5 10" id="KW-0997">Cell inner membrane</keyword>
<dbReference type="Proteomes" id="UP000681317">
    <property type="component" value="Chromosome"/>
</dbReference>
<evidence type="ECO:0000256" key="8">
    <source>
        <dbReference type="ARBA" id="ARBA00022989"/>
    </source>
</evidence>
<dbReference type="EMBL" id="AP024545">
    <property type="protein sequence ID" value="BCT91805.1"/>
    <property type="molecule type" value="Genomic_DNA"/>
</dbReference>
<sequence length="298" mass="31820">MIVRAPARQRGVALLLVMWLVVLLTALIGAFALTAKIEGLQGRVLHRGVIADQAARAGLEYALVRVADPDPKRQWRPDGQPYQWAFDGAQVQVTLTDENGKIDLNQADATLLSNLFMQVGGLEQPQAALLASAVLDWRDPDGLTQPAGGAEDPDYAAAERHYGAKDAPFESVAELEQVLGMTPALYAKLEPELTVYSGRTRPDPAFASSGVLQAMGVDPESVIGRRRAWDPSSGAPAPMLEGGEPLVSGGSGTYSIDSRARLRDGREAMLRVVVRAGGNGLPGSAYTPLRWEEGASLR</sequence>
<keyword evidence="4 10" id="KW-1003">Cell membrane</keyword>
<dbReference type="InterPro" id="IPR005628">
    <property type="entry name" value="GspK"/>
</dbReference>
<keyword evidence="7" id="KW-0653">Protein transport</keyword>
<evidence type="ECO:0000259" key="13">
    <source>
        <dbReference type="Pfam" id="PF21687"/>
    </source>
</evidence>
<protein>
    <recommendedName>
        <fullName evidence="10">Type II secretion system protein K</fullName>
    </recommendedName>
</protein>
<accession>A0ABM7Q3K2</accession>
<keyword evidence="6 12" id="KW-0812">Transmembrane</keyword>
<keyword evidence="8 12" id="KW-1133">Transmembrane helix</keyword>
<gene>
    <name evidence="14" type="primary">pefK</name>
    <name evidence="14" type="ORF">LYSCAS_08290</name>
</gene>
<evidence type="ECO:0000256" key="12">
    <source>
        <dbReference type="SAM" id="Phobius"/>
    </source>
</evidence>
<keyword evidence="3 10" id="KW-0813">Transport</keyword>
<evidence type="ECO:0000256" key="9">
    <source>
        <dbReference type="ARBA" id="ARBA00023136"/>
    </source>
</evidence>
<evidence type="ECO:0000313" key="14">
    <source>
        <dbReference type="EMBL" id="BCT91805.1"/>
    </source>
</evidence>
<dbReference type="Gene3D" id="1.10.40.60">
    <property type="entry name" value="EpsJ-like"/>
    <property type="match status" value="1"/>
</dbReference>
<feature type="transmembrane region" description="Helical" evidence="12">
    <location>
        <begin position="12"/>
        <end position="33"/>
    </location>
</feature>
<dbReference type="SUPFAM" id="SSF158544">
    <property type="entry name" value="GspK insert domain-like"/>
    <property type="match status" value="1"/>
</dbReference>
<evidence type="ECO:0000313" key="15">
    <source>
        <dbReference type="Proteomes" id="UP000681317"/>
    </source>
</evidence>
<keyword evidence="15" id="KW-1185">Reference proteome</keyword>
<dbReference type="PIRSF" id="PIRSF002786">
    <property type="entry name" value="XcpX"/>
    <property type="match status" value="1"/>
</dbReference>
<evidence type="ECO:0000256" key="3">
    <source>
        <dbReference type="ARBA" id="ARBA00022448"/>
    </source>
</evidence>
<organism evidence="14 15">
    <name type="scientific">Noviluteimonas caseinilytica</name>
    <dbReference type="NCBI Taxonomy" id="2675101"/>
    <lineage>
        <taxon>Bacteria</taxon>
        <taxon>Pseudomonadati</taxon>
        <taxon>Pseudomonadota</taxon>
        <taxon>Gammaproteobacteria</taxon>
        <taxon>Lysobacterales</taxon>
        <taxon>Lysobacteraceae</taxon>
        <taxon>Noviluteimonas</taxon>
    </lineage>
</organism>
<evidence type="ECO:0000256" key="4">
    <source>
        <dbReference type="ARBA" id="ARBA00022475"/>
    </source>
</evidence>
<reference evidence="14 15" key="1">
    <citation type="submission" date="2021-03" db="EMBL/GenBank/DDBJ databases">
        <title>Complete Genome Sequences of Two Lysobacter Strains Isolated from Sea Water (Lysobacter caseinilyticus) and Soil (Lysobacter helvus) in South Korea.</title>
        <authorList>
            <person name="Watanabe Y."/>
            <person name="Arakawa K."/>
        </authorList>
    </citation>
    <scope>NUCLEOTIDE SEQUENCE [LARGE SCALE GENOMIC DNA]</scope>
    <source>
        <strain evidence="14 15">KVB24</strain>
    </source>
</reference>
<evidence type="ECO:0000256" key="11">
    <source>
        <dbReference type="SAM" id="MobiDB-lite"/>
    </source>
</evidence>
<dbReference type="Pfam" id="PF21687">
    <property type="entry name" value="T2SSK_1st"/>
    <property type="match status" value="1"/>
</dbReference>
<comment type="similarity">
    <text evidence="2 10">Belongs to the GSP K family.</text>
</comment>
<dbReference type="InterPro" id="IPR038072">
    <property type="entry name" value="GspK_central_sf"/>
</dbReference>
<keyword evidence="9 10" id="KW-0472">Membrane</keyword>
<feature type="region of interest" description="Disordered" evidence="11">
    <location>
        <begin position="227"/>
        <end position="252"/>
    </location>
</feature>
<evidence type="ECO:0000256" key="7">
    <source>
        <dbReference type="ARBA" id="ARBA00022927"/>
    </source>
</evidence>
<comment type="subcellular location">
    <subcellularLocation>
        <location evidence="1 10">Cell inner membrane</location>
    </subcellularLocation>
</comment>
<proteinExistence type="inferred from homology"/>